<feature type="transmembrane region" description="Helical" evidence="1">
    <location>
        <begin position="243"/>
        <end position="262"/>
    </location>
</feature>
<dbReference type="PANTHER" id="PTHR33112">
    <property type="entry name" value="DOMAIN PROTEIN, PUTATIVE-RELATED"/>
    <property type="match status" value="1"/>
</dbReference>
<dbReference type="PANTHER" id="PTHR33112:SF8">
    <property type="entry name" value="HETEROKARYON INCOMPATIBILITY DOMAIN-CONTAINING PROTEIN"/>
    <property type="match status" value="1"/>
</dbReference>
<feature type="transmembrane region" description="Helical" evidence="1">
    <location>
        <begin position="217"/>
        <end position="237"/>
    </location>
</feature>
<organism evidence="3 4">
    <name type="scientific">Gibberella zeae</name>
    <name type="common">Wheat head blight fungus</name>
    <name type="synonym">Fusarium graminearum</name>
    <dbReference type="NCBI Taxonomy" id="5518"/>
    <lineage>
        <taxon>Eukaryota</taxon>
        <taxon>Fungi</taxon>
        <taxon>Dikarya</taxon>
        <taxon>Ascomycota</taxon>
        <taxon>Pezizomycotina</taxon>
        <taxon>Sordariomycetes</taxon>
        <taxon>Hypocreomycetidae</taxon>
        <taxon>Hypocreales</taxon>
        <taxon>Nectriaceae</taxon>
        <taxon>Fusarium</taxon>
    </lineage>
</organism>
<keyword evidence="1" id="KW-0812">Transmembrane</keyword>
<keyword evidence="1" id="KW-0472">Membrane</keyword>
<name>A0A9N8RG46_GIBZA</name>
<feature type="transmembrane region" description="Helical" evidence="1">
    <location>
        <begin position="173"/>
        <end position="196"/>
    </location>
</feature>
<dbReference type="EMBL" id="CAJPIJ010000146">
    <property type="protein sequence ID" value="CAG1989527.1"/>
    <property type="molecule type" value="Genomic_DNA"/>
</dbReference>
<evidence type="ECO:0000256" key="1">
    <source>
        <dbReference type="SAM" id="Phobius"/>
    </source>
</evidence>
<evidence type="ECO:0000313" key="4">
    <source>
        <dbReference type="Proteomes" id="UP000746612"/>
    </source>
</evidence>
<accession>A0A9N8RG46</accession>
<keyword evidence="1" id="KW-1133">Transmembrane helix</keyword>
<feature type="transmembrane region" description="Helical" evidence="1">
    <location>
        <begin position="21"/>
        <end position="44"/>
    </location>
</feature>
<proteinExistence type="predicted"/>
<feature type="transmembrane region" description="Helical" evidence="1">
    <location>
        <begin position="144"/>
        <end position="167"/>
    </location>
</feature>
<sequence length="1023" mass="117073">MESLEARLELLAHRIYLHGWIFWHGYKILTALLIYICVLEYFLFNGQVPQSPTELLILCRAEVSQEEMSWILSHIALQATQIAILCLMWRVYKIQESKTHVKPQTDFIELIDGLPPFGLLQGMRGLYSLGRRSIGHGMYQRQSFIRLFIIWALNISCAVICFGILIYELRARSLRLLIFLLPLLYVDTYGCALSQYMAGQGLGCAPSLLDDYKQKPTLAVTSAFLTFGMILGTSFLAHPFTRLVFFLTPFCSATLLFHFLLYRHFPKYVAEPLPLPQSVDPENRFCQVCQTTILAKLRENSGSVDDVPQSGHHRTKSSLRSSAIAGCRICTTIWDRLTEEVSSVNRYLPSVYFTTYEFSCQAVDIHVQWHYYLCAFIVEKISSRIVRKADQRFPPKSFHFELCTLPESDLGHHTGSDQSLDQAKKWYSGCIRDHPNCSTNIAANGFQPSRLLYLGNAKDIRIHIRGEYPCDMKYMTLSHCWGNSHFIKLQSSNLDEFRQTISWESLPQTFKDAIRVARYLESQYLWIDSLCIMQDSLDDWSHEAAEMGEVYRNSMCNIAASSASDSSQGCLYPRNPRIIQPEPLGKYGDELKDLYIFNRCFPQKPFPLYKRAWVLQEALLAPRTLDCGKSQLHWRCDVVKASEECPGGYPVGKGVCLSHPAHSSSCPAQSLRAMVSEMNRGKEDGYEHAEEPRPSTLVKSLALTDAGLETAVKHWSKIVEAYSDMDLTFEADMPIAIHGAIEAFRPFLGQCYAGMWEYTLPAHLVWMPTWPALVTTVLHCKRPLVKRAPSWSWMSLVGKIEYKQTCWLHPDYSLLSHVTHVTTSPDEIRLHLKAPIFKATYVGDVKSSIKRALRACLILASKRSNITVVNKNFDIKWEIMGYHADEDKNNEEKSTLRACFDVQEEEDAARDIYLVAITEKSGTEGLVLTKRDDGMYSRLGAFHAMGAVRKIFQDREKSEVILELIACMLLTRMKKVATFFPKMIPTHYLVISRLGLIYYPWYQFIYWIKVSYDINLTISHRVI</sequence>
<dbReference type="Pfam" id="PF06985">
    <property type="entry name" value="HET"/>
    <property type="match status" value="1"/>
</dbReference>
<evidence type="ECO:0000313" key="3">
    <source>
        <dbReference type="EMBL" id="CAG1989527.1"/>
    </source>
</evidence>
<feature type="transmembrane region" description="Helical" evidence="1">
    <location>
        <begin position="70"/>
        <end position="92"/>
    </location>
</feature>
<protein>
    <recommendedName>
        <fullName evidence="2">Heterokaryon incompatibility domain-containing protein</fullName>
    </recommendedName>
</protein>
<dbReference type="InterPro" id="IPR010730">
    <property type="entry name" value="HET"/>
</dbReference>
<dbReference type="Proteomes" id="UP000746612">
    <property type="component" value="Unassembled WGS sequence"/>
</dbReference>
<comment type="caution">
    <text evidence="3">The sequence shown here is derived from an EMBL/GenBank/DDBJ whole genome shotgun (WGS) entry which is preliminary data.</text>
</comment>
<gene>
    <name evidence="3" type="ORF">MDCFG202_LOCUS307210</name>
</gene>
<evidence type="ECO:0000259" key="2">
    <source>
        <dbReference type="Pfam" id="PF06985"/>
    </source>
</evidence>
<reference evidence="3" key="1">
    <citation type="submission" date="2021-03" db="EMBL/GenBank/DDBJ databases">
        <authorList>
            <person name="Alouane T."/>
            <person name="Langin T."/>
            <person name="Bonhomme L."/>
        </authorList>
    </citation>
    <scope>NUCLEOTIDE SEQUENCE</scope>
    <source>
        <strain evidence="3">MDC_Fg202</strain>
    </source>
</reference>
<feature type="domain" description="Heterokaryon incompatibility" evidence="2">
    <location>
        <begin position="474"/>
        <end position="617"/>
    </location>
</feature>
<dbReference type="AlphaFoldDB" id="A0A9N8RG46"/>